<evidence type="ECO:0000256" key="12">
    <source>
        <dbReference type="SAM" id="Phobius"/>
    </source>
</evidence>
<reference evidence="14 15" key="2">
    <citation type="journal article" date="2012" name="Int. J. Syst. Evol. Microbiol.">
        <title>Magnetococcus marinus gen. nov., sp. nov., a marine, magnetotactic bacterium that represents a novel lineage (Magnetococcaceae fam. nov.; Magnetococcales ord. nov.) at the base of the Alphaproteobacteria.</title>
        <authorList>
            <person name="Bazylinski D.A."/>
            <person name="Williams T.J."/>
            <person name="Lefevre C.T."/>
            <person name="Berg R.J."/>
            <person name="Zhang C.L."/>
            <person name="Bowser S.S."/>
            <person name="Dean A.J."/>
            <person name="Beveridge T.J."/>
        </authorList>
    </citation>
    <scope>NUCLEOTIDE SEQUENCE [LARGE SCALE GENOMIC DNA]</scope>
    <source>
        <strain evidence="15">ATCC BAA-1437 / JCM 17883 / MC-1</strain>
    </source>
</reference>
<keyword evidence="5 12" id="KW-1133">Transmembrane helix</keyword>
<dbReference type="GO" id="GO:0003755">
    <property type="term" value="F:peptidyl-prolyl cis-trans isomerase activity"/>
    <property type="evidence" value="ECO:0007669"/>
    <property type="project" value="UniProtKB-KW"/>
</dbReference>
<keyword evidence="3" id="KW-0997">Cell inner membrane</keyword>
<keyword evidence="11" id="KW-0697">Rotamase</keyword>
<evidence type="ECO:0000259" key="13">
    <source>
        <dbReference type="PROSITE" id="PS50198"/>
    </source>
</evidence>
<dbReference type="OrthoDB" id="9768393at2"/>
<keyword evidence="7" id="KW-0143">Chaperone</keyword>
<evidence type="ECO:0000313" key="15">
    <source>
        <dbReference type="Proteomes" id="UP000002586"/>
    </source>
</evidence>
<comment type="subcellular location">
    <subcellularLocation>
        <location evidence="1">Cell inner membrane</location>
        <topology evidence="1">Single-pass type II membrane protein</topology>
        <orientation evidence="1">Periplasmic side</orientation>
    </subcellularLocation>
</comment>
<evidence type="ECO:0000256" key="11">
    <source>
        <dbReference type="PROSITE-ProRule" id="PRU00278"/>
    </source>
</evidence>
<evidence type="ECO:0000256" key="10">
    <source>
        <dbReference type="ARBA" id="ARBA00042775"/>
    </source>
</evidence>
<evidence type="ECO:0000256" key="8">
    <source>
        <dbReference type="ARBA" id="ARBA00038408"/>
    </source>
</evidence>
<evidence type="ECO:0000256" key="3">
    <source>
        <dbReference type="ARBA" id="ARBA00022519"/>
    </source>
</evidence>
<evidence type="ECO:0000256" key="9">
    <source>
        <dbReference type="ARBA" id="ARBA00040743"/>
    </source>
</evidence>
<dbReference type="Pfam" id="PF13624">
    <property type="entry name" value="SurA_N_3"/>
    <property type="match status" value="1"/>
</dbReference>
<evidence type="ECO:0000256" key="4">
    <source>
        <dbReference type="ARBA" id="ARBA00022692"/>
    </source>
</evidence>
<evidence type="ECO:0000256" key="7">
    <source>
        <dbReference type="ARBA" id="ARBA00023186"/>
    </source>
</evidence>
<dbReference type="InterPro" id="IPR023058">
    <property type="entry name" value="PPIase_PpiC_CS"/>
</dbReference>
<keyword evidence="11 14" id="KW-0413">Isomerase</keyword>
<evidence type="ECO:0000313" key="14">
    <source>
        <dbReference type="EMBL" id="ABK44650.1"/>
    </source>
</evidence>
<dbReference type="InterPro" id="IPR046357">
    <property type="entry name" value="PPIase_dom_sf"/>
</dbReference>
<evidence type="ECO:0000256" key="6">
    <source>
        <dbReference type="ARBA" id="ARBA00023136"/>
    </source>
</evidence>
<evidence type="ECO:0000256" key="2">
    <source>
        <dbReference type="ARBA" id="ARBA00022475"/>
    </source>
</evidence>
<name>A0L9K7_MAGMM</name>
<dbReference type="STRING" id="156889.Mmc1_2149"/>
<keyword evidence="15" id="KW-1185">Reference proteome</keyword>
<protein>
    <recommendedName>
        <fullName evidence="9">Periplasmic chaperone PpiD</fullName>
    </recommendedName>
    <alternativeName>
        <fullName evidence="10">Periplasmic folding chaperone</fullName>
    </alternativeName>
</protein>
<dbReference type="Pfam" id="PF13145">
    <property type="entry name" value="Rotamase_2"/>
    <property type="match status" value="1"/>
</dbReference>
<gene>
    <name evidence="14" type="ordered locus">Mmc1_2149</name>
</gene>
<feature type="transmembrane region" description="Helical" evidence="12">
    <location>
        <begin position="12"/>
        <end position="30"/>
    </location>
</feature>
<dbReference type="HOGENOM" id="CLU_023843_1_1_5"/>
<dbReference type="InterPro" id="IPR027304">
    <property type="entry name" value="Trigger_fact/SurA_dom_sf"/>
</dbReference>
<dbReference type="RefSeq" id="WP_011713778.1">
    <property type="nucleotide sequence ID" value="NC_008576.1"/>
</dbReference>
<evidence type="ECO:0000256" key="1">
    <source>
        <dbReference type="ARBA" id="ARBA00004382"/>
    </source>
</evidence>
<dbReference type="KEGG" id="mgm:Mmc1_2149"/>
<proteinExistence type="inferred from homology"/>
<dbReference type="PANTHER" id="PTHR47529:SF1">
    <property type="entry name" value="PERIPLASMIC CHAPERONE PPID"/>
    <property type="match status" value="1"/>
</dbReference>
<dbReference type="eggNOG" id="COG0760">
    <property type="taxonomic scope" value="Bacteria"/>
</dbReference>
<keyword evidence="4 12" id="KW-0812">Transmembrane</keyword>
<dbReference type="EMBL" id="CP000471">
    <property type="protein sequence ID" value="ABK44650.1"/>
    <property type="molecule type" value="Genomic_DNA"/>
</dbReference>
<dbReference type="Proteomes" id="UP000002586">
    <property type="component" value="Chromosome"/>
</dbReference>
<dbReference type="InterPro" id="IPR052029">
    <property type="entry name" value="PpiD_chaperone"/>
</dbReference>
<comment type="similarity">
    <text evidence="8">Belongs to the PpiD chaperone family.</text>
</comment>
<dbReference type="SUPFAM" id="SSF54534">
    <property type="entry name" value="FKBP-like"/>
    <property type="match status" value="1"/>
</dbReference>
<feature type="domain" description="PpiC" evidence="13">
    <location>
        <begin position="265"/>
        <end position="366"/>
    </location>
</feature>
<dbReference type="SUPFAM" id="SSF109998">
    <property type="entry name" value="Triger factor/SurA peptide-binding domain-like"/>
    <property type="match status" value="1"/>
</dbReference>
<dbReference type="GO" id="GO:0005886">
    <property type="term" value="C:plasma membrane"/>
    <property type="evidence" value="ECO:0007669"/>
    <property type="project" value="UniProtKB-SubCell"/>
</dbReference>
<keyword evidence="2" id="KW-1003">Cell membrane</keyword>
<reference evidence="15" key="1">
    <citation type="journal article" date="2009" name="Appl. Environ. Microbiol.">
        <title>Complete genome sequence of the chemolithoautotrophic marine magnetotactic coccus strain MC-1.</title>
        <authorList>
            <person name="Schubbe S."/>
            <person name="Williams T.J."/>
            <person name="Xie G."/>
            <person name="Kiss H.E."/>
            <person name="Brettin T.S."/>
            <person name="Martinez D."/>
            <person name="Ross C.A."/>
            <person name="Schuler D."/>
            <person name="Cox B.L."/>
            <person name="Nealson K.H."/>
            <person name="Bazylinski D.A."/>
        </authorList>
    </citation>
    <scope>NUCLEOTIDE SEQUENCE [LARGE SCALE GENOMIC DNA]</scope>
    <source>
        <strain evidence="15">ATCC BAA-1437 / JCM 17883 / MC-1</strain>
    </source>
</reference>
<dbReference type="PROSITE" id="PS01096">
    <property type="entry name" value="PPIC_PPIASE_1"/>
    <property type="match status" value="1"/>
</dbReference>
<dbReference type="PROSITE" id="PS50198">
    <property type="entry name" value="PPIC_PPIASE_2"/>
    <property type="match status" value="1"/>
</dbReference>
<dbReference type="AlphaFoldDB" id="A0L9K7"/>
<evidence type="ECO:0000256" key="5">
    <source>
        <dbReference type="ARBA" id="ARBA00022989"/>
    </source>
</evidence>
<organism evidence="14 15">
    <name type="scientific">Magnetococcus marinus (strain ATCC BAA-1437 / JCM 17883 / MC-1)</name>
    <dbReference type="NCBI Taxonomy" id="156889"/>
    <lineage>
        <taxon>Bacteria</taxon>
        <taxon>Pseudomonadati</taxon>
        <taxon>Pseudomonadota</taxon>
        <taxon>Magnetococcia</taxon>
        <taxon>Magnetococcales</taxon>
        <taxon>Magnetococcaceae</taxon>
        <taxon>Magnetococcus</taxon>
    </lineage>
</organism>
<dbReference type="Gene3D" id="1.10.4030.10">
    <property type="entry name" value="Porin chaperone SurA, peptide-binding domain"/>
    <property type="match status" value="1"/>
</dbReference>
<sequence>MLNVMRKSANSWVIKILLILIAVSFSVWGIEGLRNAGRDTPVLTVENWSASQGYIRQSFDRFLREQKQRLGNLPLDNPMIRQQLRQQFLQRMVDEQLMLHSAMQMGLTLSPKGLQKTIAEDPTFQLKGKFDDALYRQLLRQNRLDPKTFEQDTLVRHARAHLAQGLTQVATTPTLLLDDALKQESEKRRVALLMLDQATLASVDDPGDEALRAYQENNRDAYSIKQRVKVRYLLLDAESVRDELKVDEAKIIAYYDDNKPLYKTLESRKLRHILAKFKAGDATAKAAAQKKIEDAKQRIANGESFAEVAKLLSEDVTASQGGELGVFQRGGGLVERFEEAAFTLPEGKVSEVVESPFGFHLILVDHIDPAGTRSFEQVKPEIAEQLFQEGAGEAIYSKSIALEDMLATADSLATIGKELNLRFKETGWIEFSKLDETVSIEREAKFHEVAFSTLKGERSTLVELANNRYFVLEVTDHEDATLKPLAEVRAALLAAYRQEKAQTQAQELMDNALKALNSGSSWEEVAKSHAPFQAQAPAPFTAMDKESKVPANVRQAAFRIALDKPIYEKVISEGNHRYILKLLEVTPGTVDTDMLANSQLQAMFTNMLGNEMREAFMAWRRKHAEISYDPKVFNNL</sequence>
<dbReference type="PANTHER" id="PTHR47529">
    <property type="entry name" value="PEPTIDYL-PROLYL CIS-TRANS ISOMERASE D"/>
    <property type="match status" value="1"/>
</dbReference>
<accession>A0L9K7</accession>
<dbReference type="Gene3D" id="3.10.50.40">
    <property type="match status" value="1"/>
</dbReference>
<keyword evidence="6 12" id="KW-0472">Membrane</keyword>
<dbReference type="InterPro" id="IPR000297">
    <property type="entry name" value="PPIase_PpiC"/>
</dbReference>